<comment type="caution">
    <text evidence="2">The sequence shown here is derived from an EMBL/GenBank/DDBJ whole genome shotgun (WGS) entry which is preliminary data.</text>
</comment>
<dbReference type="SUPFAM" id="SSF46689">
    <property type="entry name" value="Homeodomain-like"/>
    <property type="match status" value="1"/>
</dbReference>
<sequence>MSSSRSEHALQIRELVIRHHSNRVGASAIARRVCLPRTTVQNMIKKFEMTGSAEVKRRPGPTRKTTALIDRIIVRKAK</sequence>
<evidence type="ECO:0008006" key="4">
    <source>
        <dbReference type="Google" id="ProtNLM"/>
    </source>
</evidence>
<reference evidence="2 3" key="1">
    <citation type="journal article" date="2016" name="Nat. Commun.">
        <title>Extremotolerant tardigrade genome and improved radiotolerance of human cultured cells by tardigrade-unique protein.</title>
        <authorList>
            <person name="Hashimoto T."/>
            <person name="Horikawa D.D."/>
            <person name="Saito Y."/>
            <person name="Kuwahara H."/>
            <person name="Kozuka-Hata H."/>
            <person name="Shin-I T."/>
            <person name="Minakuchi Y."/>
            <person name="Ohishi K."/>
            <person name="Motoyama A."/>
            <person name="Aizu T."/>
            <person name="Enomoto A."/>
            <person name="Kondo K."/>
            <person name="Tanaka S."/>
            <person name="Hara Y."/>
            <person name="Koshikawa S."/>
            <person name="Sagara H."/>
            <person name="Miura T."/>
            <person name="Yokobori S."/>
            <person name="Miyagawa K."/>
            <person name="Suzuki Y."/>
            <person name="Kubo T."/>
            <person name="Oyama M."/>
            <person name="Kohara Y."/>
            <person name="Fujiyama A."/>
            <person name="Arakawa K."/>
            <person name="Katayama T."/>
            <person name="Toyoda A."/>
            <person name="Kunieda T."/>
        </authorList>
    </citation>
    <scope>NUCLEOTIDE SEQUENCE [LARGE SCALE GENOMIC DNA]</scope>
    <source>
        <strain evidence="2 3">YOKOZUNA-1</strain>
    </source>
</reference>
<name>A0A1D1UTY0_RAMVA</name>
<dbReference type="AlphaFoldDB" id="A0A1D1UTY0"/>
<organism evidence="2 3">
    <name type="scientific">Ramazzottius varieornatus</name>
    <name type="common">Water bear</name>
    <name type="synonym">Tardigrade</name>
    <dbReference type="NCBI Taxonomy" id="947166"/>
    <lineage>
        <taxon>Eukaryota</taxon>
        <taxon>Metazoa</taxon>
        <taxon>Ecdysozoa</taxon>
        <taxon>Tardigrada</taxon>
        <taxon>Eutardigrada</taxon>
        <taxon>Parachela</taxon>
        <taxon>Hypsibioidea</taxon>
        <taxon>Ramazzottiidae</taxon>
        <taxon>Ramazzottius</taxon>
    </lineage>
</organism>
<gene>
    <name evidence="2" type="primary">RvY_03480-1</name>
    <name evidence="2" type="synonym">RvY_03480.1</name>
    <name evidence="2" type="ORF">RvY_03480</name>
</gene>
<dbReference type="EMBL" id="BDGG01000002">
    <property type="protein sequence ID" value="GAU91172.1"/>
    <property type="molecule type" value="Genomic_DNA"/>
</dbReference>
<dbReference type="GO" id="GO:0005634">
    <property type="term" value="C:nucleus"/>
    <property type="evidence" value="ECO:0007669"/>
    <property type="project" value="UniProtKB-SubCell"/>
</dbReference>
<accession>A0A1D1UTY0</accession>
<dbReference type="OrthoDB" id="4843387at2759"/>
<evidence type="ECO:0000313" key="3">
    <source>
        <dbReference type="Proteomes" id="UP000186922"/>
    </source>
</evidence>
<dbReference type="Gene3D" id="1.10.10.10">
    <property type="entry name" value="Winged helix-like DNA-binding domain superfamily/Winged helix DNA-binding domain"/>
    <property type="match status" value="1"/>
</dbReference>
<dbReference type="InterPro" id="IPR009057">
    <property type="entry name" value="Homeodomain-like_sf"/>
</dbReference>
<evidence type="ECO:0000256" key="1">
    <source>
        <dbReference type="ARBA" id="ARBA00004123"/>
    </source>
</evidence>
<dbReference type="InterPro" id="IPR036388">
    <property type="entry name" value="WH-like_DNA-bd_sf"/>
</dbReference>
<protein>
    <recommendedName>
        <fullName evidence="4">Paired domain-containing protein</fullName>
    </recommendedName>
</protein>
<keyword evidence="3" id="KW-1185">Reference proteome</keyword>
<evidence type="ECO:0000313" key="2">
    <source>
        <dbReference type="EMBL" id="GAU91172.1"/>
    </source>
</evidence>
<dbReference type="Proteomes" id="UP000186922">
    <property type="component" value="Unassembled WGS sequence"/>
</dbReference>
<proteinExistence type="predicted"/>
<comment type="subcellular location">
    <subcellularLocation>
        <location evidence="1">Nucleus</location>
    </subcellularLocation>
</comment>